<dbReference type="InterPro" id="IPR009297">
    <property type="entry name" value="DUF952"/>
</dbReference>
<protein>
    <recommendedName>
        <fullName evidence="3">DUF952 domain-containing protein</fullName>
    </recommendedName>
</protein>
<dbReference type="EMBL" id="VCHE01000113">
    <property type="protein sequence ID" value="KAB2571043.1"/>
    <property type="molecule type" value="Genomic_DNA"/>
</dbReference>
<evidence type="ECO:0008006" key="3">
    <source>
        <dbReference type="Google" id="ProtNLM"/>
    </source>
</evidence>
<proteinExistence type="predicted"/>
<dbReference type="Pfam" id="PF06108">
    <property type="entry name" value="DUF952"/>
    <property type="match status" value="1"/>
</dbReference>
<dbReference type="PANTHER" id="PTHR34129">
    <property type="entry name" value="BLR1139 PROTEIN"/>
    <property type="match status" value="1"/>
</dbReference>
<dbReference type="Gene3D" id="3.20.170.20">
    <property type="entry name" value="Protein of unknown function DUF952"/>
    <property type="match status" value="1"/>
</dbReference>
<accession>A0A5N5D076</accession>
<name>A0A5N5D076_9PEZI</name>
<dbReference type="PANTHER" id="PTHR34129:SF1">
    <property type="entry name" value="DUF952 DOMAIN-CONTAINING PROTEIN"/>
    <property type="match status" value="1"/>
</dbReference>
<evidence type="ECO:0000313" key="2">
    <source>
        <dbReference type="Proteomes" id="UP000325902"/>
    </source>
</evidence>
<dbReference type="OrthoDB" id="3335358at2759"/>
<evidence type="ECO:0000313" key="1">
    <source>
        <dbReference type="EMBL" id="KAB2571043.1"/>
    </source>
</evidence>
<comment type="caution">
    <text evidence="1">The sequence shown here is derived from an EMBL/GenBank/DDBJ whole genome shotgun (WGS) entry which is preliminary data.</text>
</comment>
<gene>
    <name evidence="1" type="ORF">DBV05_g10278</name>
</gene>
<dbReference type="SUPFAM" id="SSF56399">
    <property type="entry name" value="ADP-ribosylation"/>
    <property type="match status" value="1"/>
</dbReference>
<dbReference type="Proteomes" id="UP000325902">
    <property type="component" value="Unassembled WGS sequence"/>
</dbReference>
<reference evidence="1 2" key="1">
    <citation type="journal article" date="2019" name="Sci. Rep.">
        <title>A multi-omics analysis of the grapevine pathogen Lasiodiplodia theobromae reveals that temperature affects the expression of virulence- and pathogenicity-related genes.</title>
        <authorList>
            <person name="Felix C."/>
            <person name="Meneses R."/>
            <person name="Goncalves M.F.M."/>
            <person name="Tilleman L."/>
            <person name="Duarte A.S."/>
            <person name="Jorrin-Novo J.V."/>
            <person name="Van de Peer Y."/>
            <person name="Deforce D."/>
            <person name="Van Nieuwerburgh F."/>
            <person name="Esteves A.C."/>
            <person name="Alves A."/>
        </authorList>
    </citation>
    <scope>NUCLEOTIDE SEQUENCE [LARGE SCALE GENOMIC DNA]</scope>
    <source>
        <strain evidence="1 2">LA-SOL3</strain>
    </source>
</reference>
<organism evidence="1 2">
    <name type="scientific">Lasiodiplodia theobromae</name>
    <dbReference type="NCBI Taxonomy" id="45133"/>
    <lineage>
        <taxon>Eukaryota</taxon>
        <taxon>Fungi</taxon>
        <taxon>Dikarya</taxon>
        <taxon>Ascomycota</taxon>
        <taxon>Pezizomycotina</taxon>
        <taxon>Dothideomycetes</taxon>
        <taxon>Dothideomycetes incertae sedis</taxon>
        <taxon>Botryosphaeriales</taxon>
        <taxon>Botryosphaeriaceae</taxon>
        <taxon>Lasiodiplodia</taxon>
    </lineage>
</organism>
<keyword evidence="2" id="KW-1185">Reference proteome</keyword>
<dbReference type="AlphaFoldDB" id="A0A5N5D076"/>
<sequence>MATTTTPAPFPTAFKILTAEQWASWQRSGTFAGASIDLTDGYIHLSAADTVKETFDKYFAGQKGLVVAEVDLGKLGDAVKWEASRGGALFPHVYGTGIPLGAVTRSWETVDAKLMGELGA</sequence>